<dbReference type="Proteomes" id="UP000643701">
    <property type="component" value="Unassembled WGS sequence"/>
</dbReference>
<keyword evidence="4" id="KW-1185">Reference proteome</keyword>
<dbReference type="InterPro" id="IPR012683">
    <property type="entry name" value="CHP02302_TM"/>
</dbReference>
<evidence type="ECO:0000256" key="1">
    <source>
        <dbReference type="SAM" id="MobiDB-lite"/>
    </source>
</evidence>
<feature type="compositionally biased region" description="Basic and acidic residues" evidence="1">
    <location>
        <begin position="702"/>
        <end position="733"/>
    </location>
</feature>
<comment type="caution">
    <text evidence="3">The sequence shown here is derived from an EMBL/GenBank/DDBJ whole genome shotgun (WGS) entry which is preliminary data.</text>
</comment>
<evidence type="ECO:0000313" key="4">
    <source>
        <dbReference type="Proteomes" id="UP000643701"/>
    </source>
</evidence>
<dbReference type="EMBL" id="JAANAS010000105">
    <property type="protein sequence ID" value="NGZ90762.1"/>
    <property type="molecule type" value="Genomic_DNA"/>
</dbReference>
<sequence>MENYKIVEQKLESFIRKFYYNELIKGGILFLSFGLLYFFIIVFLEYFFWLTSFGRTFLFWAFIAVELALLFKFILHPILKLFKLSKGINFYNASTIIGEHFPKVSDKLTNILQLKEAGRDSDLIIAGIEQKAQEIKPIPFEIAIDFKTNLSYSKYLFFPILILLIVWMSGSLTNFTDSYKRVVDYKTAYAPPAPFSFLINENQLEVEAGKDLNLQVLIEGDLLPDKAQIEVDGQAYLLKKNAPNHFEYAFQNLQEETTFRIFSNQVKSRPYTIKIVDVPRISNFEMKLNYPAYTGLSNETLSGSGNATIPEGTQVTWRIKTSHTNQLQFTLNDSLYDTQKPENQLFVFQQQIKQNTNYQLATSNQHRTNYEKLNYQLQVVKDEFPKLSVQSKKDSLQNELTYYKAKASDDYGLTSAHLVYYPSSDESIKKRVSIPIPKDTYAEFLYTFPNSNLELLPGTAYTYYFEIADNDQINGNKRSTSQRFNFRKKTAKEERDDKLKEQAESLKGMQDSMEKLKEDDKDLQEIEQLQKEQSSMSFSDKKKLQNFLKRQQQQREQMKRFSKEIKENLKEFRPEQDNQRKQDLIDRLDDNEQRLEENEDLLRELEDLKEKIDEDGFKEKLDEFSNDKQKQERTLEQLLELTKRFYVENKAEQLTEKLQDLAEELQKLATDEENNNAENQSKINEAFEEFQEELDQLNEQNEALKDPLDLFRDEDGEHEISEDLQDILDKLQDDSNTSDADSDATEEDKQDAQDGDAESEESQGQPEEDSDQDAEDGEGESGDDSDEAPPQQPSDSPSDKQKSTSQKMKEMAEKMGMSMMMGGEQQAQEDMEMLRQILDNLVTFSFQQEDLMNTLNNSSNNNPAFANKLRHQAELRENFKHIDDSLYALALRNEMISEQITTKLSDISFNIEKSLERLSDNQVRLAGSNQQFTMTYANDLANLLDDALDSMQDQLSGGSGSGSSGEGSEGDKPGDQLSDIIKSHDELKEQMQKQLGESGGDENGQAGEDGDSSEGDESGEGEGSSGDGGDPNTSDGEGGEEGEEGDSLGDEGEQEAEMSSGQLYEIYKQQQDLKNQLEDRIKQLGLDADSRNLSKSLEKLEQELLMKGLSSDVLKQMEEVKHQLLKLEEAVQKQGQDEEREAETNLNDYDTPTLEDLDRAKEYFNTTELLNRQQLPLQTKYNYLIKLYFDERTN</sequence>
<feature type="region of interest" description="Disordered" evidence="1">
    <location>
        <begin position="476"/>
        <end position="520"/>
    </location>
</feature>
<dbReference type="AlphaFoldDB" id="A0A967AEG8"/>
<feature type="compositionally biased region" description="Acidic residues" evidence="1">
    <location>
        <begin position="1008"/>
        <end position="1020"/>
    </location>
</feature>
<evidence type="ECO:0000313" key="3">
    <source>
        <dbReference type="EMBL" id="NGZ90762.1"/>
    </source>
</evidence>
<feature type="transmembrane region" description="Helical" evidence="2">
    <location>
        <begin position="26"/>
        <end position="51"/>
    </location>
</feature>
<feature type="transmembrane region" description="Helical" evidence="2">
    <location>
        <begin position="57"/>
        <end position="75"/>
    </location>
</feature>
<feature type="region of interest" description="Disordered" evidence="1">
    <location>
        <begin position="695"/>
        <end position="809"/>
    </location>
</feature>
<name>A0A967AEG8_9FLAO</name>
<keyword evidence="2" id="KW-0472">Membrane</keyword>
<feature type="compositionally biased region" description="Acidic residues" evidence="1">
    <location>
        <begin position="1037"/>
        <end position="1056"/>
    </location>
</feature>
<feature type="compositionally biased region" description="Basic and acidic residues" evidence="1">
    <location>
        <begin position="491"/>
        <end position="504"/>
    </location>
</feature>
<accession>A0A967AEG8</accession>
<keyword evidence="2" id="KW-1133">Transmembrane helix</keyword>
<organism evidence="3 4">
    <name type="scientific">Psychroflexus maritimus</name>
    <dbReference type="NCBI Taxonomy" id="2714865"/>
    <lineage>
        <taxon>Bacteria</taxon>
        <taxon>Pseudomonadati</taxon>
        <taxon>Bacteroidota</taxon>
        <taxon>Flavobacteriia</taxon>
        <taxon>Flavobacteriales</taxon>
        <taxon>Flavobacteriaceae</taxon>
        <taxon>Psychroflexus</taxon>
    </lineage>
</organism>
<gene>
    <name evidence="3" type="ORF">G7034_10930</name>
</gene>
<feature type="region of interest" description="Disordered" evidence="1">
    <location>
        <begin position="951"/>
        <end position="1067"/>
    </location>
</feature>
<proteinExistence type="predicted"/>
<feature type="compositionally biased region" description="Polar residues" evidence="1">
    <location>
        <begin position="1057"/>
        <end position="1067"/>
    </location>
</feature>
<reference evidence="3" key="1">
    <citation type="submission" date="2020-03" db="EMBL/GenBank/DDBJ databases">
        <title>Psychroflexus Maritimus sp. nov., isolate from marine sediment.</title>
        <authorList>
            <person name="Zhong Y.-L."/>
        </authorList>
    </citation>
    <scope>NUCLEOTIDE SEQUENCE</scope>
    <source>
        <strain evidence="3">C1</strain>
    </source>
</reference>
<dbReference type="Pfam" id="PF13779">
    <property type="entry name" value="DUF4175"/>
    <property type="match status" value="1"/>
</dbReference>
<feature type="region of interest" description="Disordered" evidence="1">
    <location>
        <begin position="1131"/>
        <end position="1152"/>
    </location>
</feature>
<feature type="compositionally biased region" description="Acidic residues" evidence="1">
    <location>
        <begin position="740"/>
        <end position="787"/>
    </location>
</feature>
<feature type="compositionally biased region" description="Basic and acidic residues" evidence="1">
    <location>
        <begin position="981"/>
        <end position="991"/>
    </location>
</feature>
<feature type="compositionally biased region" description="Basic and acidic residues" evidence="1">
    <location>
        <begin position="797"/>
        <end position="809"/>
    </location>
</feature>
<protein>
    <submittedName>
        <fullName evidence="3">DUF4175 family protein</fullName>
    </submittedName>
</protein>
<feature type="compositionally biased region" description="Gly residues" evidence="1">
    <location>
        <begin position="957"/>
        <end position="967"/>
    </location>
</feature>
<dbReference type="RefSeq" id="WP_166400995.1">
    <property type="nucleotide sequence ID" value="NZ_JAANAS010000105.1"/>
</dbReference>
<keyword evidence="2" id="KW-0812">Transmembrane</keyword>
<evidence type="ECO:0000256" key="2">
    <source>
        <dbReference type="SAM" id="Phobius"/>
    </source>
</evidence>